<organism evidence="3 4">
    <name type="scientific">Centaurea solstitialis</name>
    <name type="common">yellow star-thistle</name>
    <dbReference type="NCBI Taxonomy" id="347529"/>
    <lineage>
        <taxon>Eukaryota</taxon>
        <taxon>Viridiplantae</taxon>
        <taxon>Streptophyta</taxon>
        <taxon>Embryophyta</taxon>
        <taxon>Tracheophyta</taxon>
        <taxon>Spermatophyta</taxon>
        <taxon>Magnoliopsida</taxon>
        <taxon>eudicotyledons</taxon>
        <taxon>Gunneridae</taxon>
        <taxon>Pentapetalae</taxon>
        <taxon>asterids</taxon>
        <taxon>campanulids</taxon>
        <taxon>Asterales</taxon>
        <taxon>Asteraceae</taxon>
        <taxon>Carduoideae</taxon>
        <taxon>Cardueae</taxon>
        <taxon>Centaureinae</taxon>
        <taxon>Centaurea</taxon>
    </lineage>
</organism>
<dbReference type="AlphaFoldDB" id="A0AA38TV45"/>
<dbReference type="InterPro" id="IPR025724">
    <property type="entry name" value="GAG-pre-integrase_dom"/>
</dbReference>
<evidence type="ECO:0000256" key="1">
    <source>
        <dbReference type="SAM" id="MobiDB-lite"/>
    </source>
</evidence>
<dbReference type="EMBL" id="JARYMX010000001">
    <property type="protein sequence ID" value="KAJ9567598.1"/>
    <property type="molecule type" value="Genomic_DNA"/>
</dbReference>
<dbReference type="Proteomes" id="UP001172457">
    <property type="component" value="Chromosome 1"/>
</dbReference>
<comment type="caution">
    <text evidence="3">The sequence shown here is derived from an EMBL/GenBank/DDBJ whole genome shotgun (WGS) entry which is preliminary data.</text>
</comment>
<keyword evidence="4" id="KW-1185">Reference proteome</keyword>
<reference evidence="3" key="1">
    <citation type="submission" date="2023-03" db="EMBL/GenBank/DDBJ databases">
        <title>Chromosome-scale reference genome and RAD-based genetic map of yellow starthistle (Centaurea solstitialis) reveal putative structural variation and QTLs associated with invader traits.</title>
        <authorList>
            <person name="Reatini B."/>
            <person name="Cang F.A."/>
            <person name="Jiang Q."/>
            <person name="Mckibben M.T.W."/>
            <person name="Barker M.S."/>
            <person name="Rieseberg L.H."/>
            <person name="Dlugosch K.M."/>
        </authorList>
    </citation>
    <scope>NUCLEOTIDE SEQUENCE</scope>
    <source>
        <strain evidence="3">CAN-66</strain>
        <tissue evidence="3">Leaf</tissue>
    </source>
</reference>
<protein>
    <recommendedName>
        <fullName evidence="2">GAG-pre-integrase domain-containing protein</fullName>
    </recommendedName>
</protein>
<gene>
    <name evidence="3" type="ORF">OSB04_003564</name>
</gene>
<dbReference type="Pfam" id="PF13976">
    <property type="entry name" value="gag_pre-integrs"/>
    <property type="match status" value="1"/>
</dbReference>
<name>A0AA38TV45_9ASTR</name>
<evidence type="ECO:0000313" key="3">
    <source>
        <dbReference type="EMBL" id="KAJ9567598.1"/>
    </source>
</evidence>
<accession>A0AA38TV45</accession>
<sequence length="185" mass="20371">MDTGASSHITSNQGTLSTHSNNSFARHITVGSGDSLPIKDFSMTTLPPPYPPFKLKNILHVPKIIKILCWSVNLHVIVLSPLNLIRLDLVKGTKLSDVIVMVHFILFFCLYQRLHSLTSPSLWHNRLGHPGDQVLHSLVSSHLISSVSKITSGVCHSCQLGKHNALSFGLSFSQSTMPFEIIHSC</sequence>
<evidence type="ECO:0000259" key="2">
    <source>
        <dbReference type="Pfam" id="PF13976"/>
    </source>
</evidence>
<proteinExistence type="predicted"/>
<feature type="region of interest" description="Disordered" evidence="1">
    <location>
        <begin position="1"/>
        <end position="20"/>
    </location>
</feature>
<feature type="domain" description="GAG-pre-integrase" evidence="2">
    <location>
        <begin position="116"/>
        <end position="163"/>
    </location>
</feature>
<evidence type="ECO:0000313" key="4">
    <source>
        <dbReference type="Proteomes" id="UP001172457"/>
    </source>
</evidence>